<dbReference type="PANTHER" id="PTHR11608:SF0">
    <property type="entry name" value="BIFUNCTIONAL PROTEIN PYRR"/>
    <property type="match status" value="1"/>
</dbReference>
<dbReference type="CDD" id="cd06223">
    <property type="entry name" value="PRTases_typeI"/>
    <property type="match status" value="1"/>
</dbReference>
<keyword evidence="2" id="KW-0808">Transferase</keyword>
<dbReference type="InterPro" id="IPR050137">
    <property type="entry name" value="PyrR_bifunctional"/>
</dbReference>
<feature type="domain" description="Phosphoribosyltransferase" evidence="1">
    <location>
        <begin position="8"/>
        <end position="163"/>
    </location>
</feature>
<dbReference type="InterPro" id="IPR000836">
    <property type="entry name" value="PRTase_dom"/>
</dbReference>
<dbReference type="Gene3D" id="3.30.1310.20">
    <property type="entry name" value="PRTase-like"/>
    <property type="match status" value="1"/>
</dbReference>
<reference evidence="2 3" key="1">
    <citation type="submission" date="2019-12" db="EMBL/GenBank/DDBJ databases">
        <title>Nitratireductor arenosus sp. nov., Isolated from sea sand, Jeju island, South Korea.</title>
        <authorList>
            <person name="Kim W."/>
        </authorList>
    </citation>
    <scope>NUCLEOTIDE SEQUENCE [LARGE SCALE GENOMIC DNA]</scope>
    <source>
        <strain evidence="2 3">CAU 1489</strain>
    </source>
</reference>
<proteinExistence type="predicted"/>
<keyword evidence="2" id="KW-0328">Glycosyltransferase</keyword>
<gene>
    <name evidence="2" type="ORF">GN330_01670</name>
</gene>
<evidence type="ECO:0000313" key="2">
    <source>
        <dbReference type="EMBL" id="MVA95964.1"/>
    </source>
</evidence>
<dbReference type="Gene3D" id="3.40.50.2020">
    <property type="match status" value="1"/>
</dbReference>
<organism evidence="2 3">
    <name type="scientific">Nitratireductor arenosus</name>
    <dbReference type="NCBI Taxonomy" id="2682096"/>
    <lineage>
        <taxon>Bacteria</taxon>
        <taxon>Pseudomonadati</taxon>
        <taxon>Pseudomonadota</taxon>
        <taxon>Alphaproteobacteria</taxon>
        <taxon>Hyphomicrobiales</taxon>
        <taxon>Phyllobacteriaceae</taxon>
        <taxon>Nitratireductor</taxon>
    </lineage>
</organism>
<dbReference type="RefSeq" id="WP_156710837.1">
    <property type="nucleotide sequence ID" value="NZ_WPHG01000001.1"/>
</dbReference>
<protein>
    <submittedName>
        <fullName evidence="2">Phosphoribosyltransferase</fullName>
    </submittedName>
</protein>
<comment type="caution">
    <text evidence="2">The sequence shown here is derived from an EMBL/GenBank/DDBJ whole genome shotgun (WGS) entry which is preliminary data.</text>
</comment>
<dbReference type="AlphaFoldDB" id="A0A844QBD3"/>
<dbReference type="Proteomes" id="UP000463224">
    <property type="component" value="Unassembled WGS sequence"/>
</dbReference>
<dbReference type="EMBL" id="WPHG01000001">
    <property type="protein sequence ID" value="MVA95964.1"/>
    <property type="molecule type" value="Genomic_DNA"/>
</dbReference>
<dbReference type="Pfam" id="PF00156">
    <property type="entry name" value="Pribosyltran"/>
    <property type="match status" value="1"/>
</dbReference>
<keyword evidence="3" id="KW-1185">Reference proteome</keyword>
<dbReference type="PANTHER" id="PTHR11608">
    <property type="entry name" value="BIFUNCTIONAL PROTEIN PYRR"/>
    <property type="match status" value="1"/>
</dbReference>
<evidence type="ECO:0000313" key="3">
    <source>
        <dbReference type="Proteomes" id="UP000463224"/>
    </source>
</evidence>
<dbReference type="SUPFAM" id="SSF53271">
    <property type="entry name" value="PRTase-like"/>
    <property type="match status" value="1"/>
</dbReference>
<evidence type="ECO:0000259" key="1">
    <source>
        <dbReference type="Pfam" id="PF00156"/>
    </source>
</evidence>
<dbReference type="GO" id="GO:0016757">
    <property type="term" value="F:glycosyltransferase activity"/>
    <property type="evidence" value="ECO:0007669"/>
    <property type="project" value="UniProtKB-KW"/>
</dbReference>
<accession>A0A844QBD3</accession>
<sequence length="217" mass="23334">MLRNRREAGRLLAAEISTMAPDRPVVLALPRGGVPVAAEIARVLNAALDILVVRKVGAPDNPELALAALVDGDPPDLVANDETVAAYGLDPAELEALARRERPELERRRQTYRGTREPLDVAGRTVILVDDGIATGTTVKAALRALARRRPARVILAVPVAPPDVIAVLAREAGTIVCPLRPVPFRALSLHYRDFPQLSDREVLEILAEAGPADTVR</sequence>
<dbReference type="InterPro" id="IPR029057">
    <property type="entry name" value="PRTase-like"/>
</dbReference>
<name>A0A844QBD3_9HYPH</name>